<feature type="transmembrane region" description="Helical" evidence="1">
    <location>
        <begin position="12"/>
        <end position="31"/>
    </location>
</feature>
<dbReference type="Pfam" id="PF04474">
    <property type="entry name" value="DUF554"/>
    <property type="match status" value="1"/>
</dbReference>
<dbReference type="EMBL" id="FXBB01000009">
    <property type="protein sequence ID" value="SMG23312.1"/>
    <property type="molecule type" value="Genomic_DNA"/>
</dbReference>
<sequence length="234" mass="24318">MNIEYLSQLPLFGSIVNALAILAGTAFGLVFRSALPERVTASAFQAIGLVTLWLGMSMAGATSNILILVLSIVIGTIAGEFWDLDGKLRSEAESLQRRIGASGNFTEGFMAATLLFCMGSMAILGSIEEGLGQWPKLLLTKSLMDGVASVAFAVSLGAGVALSALSVLVYQGSLTLAAGALQPYLTDGMTSEISAVGGIMLIGLSLGILEIKRIKVMNMLPALLVAGILAIYMI</sequence>
<accession>A0A1X7J732</accession>
<feature type="transmembrane region" description="Helical" evidence="1">
    <location>
        <begin position="52"/>
        <end position="78"/>
    </location>
</feature>
<gene>
    <name evidence="2" type="ORF">SAMN06275492_10919</name>
</gene>
<dbReference type="OrthoDB" id="9797976at2"/>
<protein>
    <recommendedName>
        <fullName evidence="4">Membrane protein YdfK</fullName>
    </recommendedName>
</protein>
<dbReference type="STRING" id="561720.SAMN06275492_10919"/>
<dbReference type="PANTHER" id="PTHR36111">
    <property type="entry name" value="INNER MEMBRANE PROTEIN-RELATED"/>
    <property type="match status" value="1"/>
</dbReference>
<evidence type="ECO:0000313" key="2">
    <source>
        <dbReference type="EMBL" id="SMG23312.1"/>
    </source>
</evidence>
<keyword evidence="3" id="KW-1185">Reference proteome</keyword>
<dbReference type="RefSeq" id="WP_085544244.1">
    <property type="nucleotide sequence ID" value="NZ_FXBB01000009.1"/>
</dbReference>
<reference evidence="3" key="1">
    <citation type="submission" date="2017-04" db="EMBL/GenBank/DDBJ databases">
        <authorList>
            <person name="Varghese N."/>
            <person name="Submissions S."/>
        </authorList>
    </citation>
    <scope>NUCLEOTIDE SEQUENCE [LARGE SCALE GENOMIC DNA]</scope>
    <source>
        <strain evidence="3">USBA 82</strain>
    </source>
</reference>
<evidence type="ECO:0000313" key="3">
    <source>
        <dbReference type="Proteomes" id="UP000193355"/>
    </source>
</evidence>
<feature type="transmembrane region" description="Helical" evidence="1">
    <location>
        <begin position="189"/>
        <end position="209"/>
    </location>
</feature>
<evidence type="ECO:0008006" key="4">
    <source>
        <dbReference type="Google" id="ProtNLM"/>
    </source>
</evidence>
<organism evidence="2 3">
    <name type="scientific">Dethiosulfovibrio salsuginis</name>
    <dbReference type="NCBI Taxonomy" id="561720"/>
    <lineage>
        <taxon>Bacteria</taxon>
        <taxon>Thermotogati</taxon>
        <taxon>Synergistota</taxon>
        <taxon>Synergistia</taxon>
        <taxon>Synergistales</taxon>
        <taxon>Dethiosulfovibrionaceae</taxon>
        <taxon>Dethiosulfovibrio</taxon>
    </lineage>
</organism>
<keyword evidence="1" id="KW-0472">Membrane</keyword>
<feature type="transmembrane region" description="Helical" evidence="1">
    <location>
        <begin position="147"/>
        <end position="169"/>
    </location>
</feature>
<feature type="transmembrane region" description="Helical" evidence="1">
    <location>
        <begin position="108"/>
        <end position="127"/>
    </location>
</feature>
<keyword evidence="1" id="KW-1133">Transmembrane helix</keyword>
<name>A0A1X7J732_9BACT</name>
<proteinExistence type="predicted"/>
<evidence type="ECO:0000256" key="1">
    <source>
        <dbReference type="SAM" id="Phobius"/>
    </source>
</evidence>
<dbReference type="InterPro" id="IPR007563">
    <property type="entry name" value="DUF554"/>
</dbReference>
<dbReference type="AlphaFoldDB" id="A0A1X7J732"/>
<dbReference type="Proteomes" id="UP000193355">
    <property type="component" value="Unassembled WGS sequence"/>
</dbReference>
<feature type="transmembrane region" description="Helical" evidence="1">
    <location>
        <begin position="216"/>
        <end position="233"/>
    </location>
</feature>
<dbReference type="PANTHER" id="PTHR36111:SF2">
    <property type="entry name" value="INNER MEMBRANE PROTEIN"/>
    <property type="match status" value="1"/>
</dbReference>
<keyword evidence="1" id="KW-0812">Transmembrane</keyword>